<evidence type="ECO:0000313" key="2">
    <source>
        <dbReference type="Proteomes" id="UP000308267"/>
    </source>
</evidence>
<reference evidence="1 2" key="1">
    <citation type="journal article" date="2019" name="BMC Genomics">
        <title>New insights from Opisthorchis felineus genome: update on genomics of the epidemiologically important liver flukes.</title>
        <authorList>
            <person name="Ershov N.I."/>
            <person name="Mordvinov V.A."/>
            <person name="Prokhortchouk E.B."/>
            <person name="Pakharukova M.Y."/>
            <person name="Gunbin K.V."/>
            <person name="Ustyantsev K."/>
            <person name="Genaev M.A."/>
            <person name="Blinov A.G."/>
            <person name="Mazur A."/>
            <person name="Boulygina E."/>
            <person name="Tsygankova S."/>
            <person name="Khrameeva E."/>
            <person name="Chekanov N."/>
            <person name="Fan G."/>
            <person name="Xiao A."/>
            <person name="Zhang H."/>
            <person name="Xu X."/>
            <person name="Yang H."/>
            <person name="Solovyev V."/>
            <person name="Lee S.M."/>
            <person name="Liu X."/>
            <person name="Afonnikov D.A."/>
            <person name="Skryabin K.G."/>
        </authorList>
    </citation>
    <scope>NUCLEOTIDE SEQUENCE [LARGE SCALE GENOMIC DNA]</scope>
    <source>
        <strain evidence="1">AK-0245</strain>
        <tissue evidence="1">Whole organism</tissue>
    </source>
</reference>
<dbReference type="OrthoDB" id="10290689at2759"/>
<evidence type="ECO:0000313" key="1">
    <source>
        <dbReference type="EMBL" id="TGZ75453.1"/>
    </source>
</evidence>
<name>A0A4S2MFM4_OPIFE</name>
<sequence>MHYQNPVIFDQFCYQPELNTNSQSTTISLEKYTAPTFLLPAITPVRLLSTIINDIGSSNRNVCEASPVFVELQQNILKMHTSVAIEAHFFVPNETSFQVTGSIQQALSARTPRVSGVSSPRTIQVKTDNVIDGGSQQYNVVRHYQTFVCIDRMVKTLKAVHREFWNEESTRDALGSYRTLYPYPATFTRTGWIHAHADILSRLRKCGEGSMWCFRNIWNLS</sequence>
<dbReference type="Proteomes" id="UP000308267">
    <property type="component" value="Unassembled WGS sequence"/>
</dbReference>
<comment type="caution">
    <text evidence="1">The sequence shown here is derived from an EMBL/GenBank/DDBJ whole genome shotgun (WGS) entry which is preliminary data.</text>
</comment>
<dbReference type="AlphaFoldDB" id="A0A4S2MFM4"/>
<dbReference type="EMBL" id="SJOL01000710">
    <property type="protein sequence ID" value="TGZ75453.1"/>
    <property type="molecule type" value="Genomic_DNA"/>
</dbReference>
<gene>
    <name evidence="1" type="ORF">CRM22_000367</name>
</gene>
<accession>A0A4S2MFM4</accession>
<proteinExistence type="predicted"/>
<keyword evidence="2" id="KW-1185">Reference proteome</keyword>
<organism evidence="1 2">
    <name type="scientific">Opisthorchis felineus</name>
    <dbReference type="NCBI Taxonomy" id="147828"/>
    <lineage>
        <taxon>Eukaryota</taxon>
        <taxon>Metazoa</taxon>
        <taxon>Spiralia</taxon>
        <taxon>Lophotrochozoa</taxon>
        <taxon>Platyhelminthes</taxon>
        <taxon>Trematoda</taxon>
        <taxon>Digenea</taxon>
        <taxon>Opisthorchiida</taxon>
        <taxon>Opisthorchiata</taxon>
        <taxon>Opisthorchiidae</taxon>
        <taxon>Opisthorchis</taxon>
    </lineage>
</organism>
<protein>
    <submittedName>
        <fullName evidence="1">Uncharacterized protein</fullName>
    </submittedName>
</protein>